<dbReference type="Gene3D" id="3.90.550.10">
    <property type="entry name" value="Spore Coat Polysaccharide Biosynthesis Protein SpsA, Chain A"/>
    <property type="match status" value="1"/>
</dbReference>
<keyword evidence="4 9" id="KW-0548">Nucleotidyltransferase</keyword>
<keyword evidence="6" id="KW-0342">GTP-binding</keyword>
<evidence type="ECO:0000256" key="6">
    <source>
        <dbReference type="ARBA" id="ARBA00023134"/>
    </source>
</evidence>
<dbReference type="InterPro" id="IPR029044">
    <property type="entry name" value="Nucleotide-diphossugar_trans"/>
</dbReference>
<comment type="similarity">
    <text evidence="1">Belongs to the mannose-6-phosphate isomerase type 2 family.</text>
</comment>
<dbReference type="Proteomes" id="UP000787625">
    <property type="component" value="Unassembled WGS sequence"/>
</dbReference>
<dbReference type="FunFam" id="3.90.550.10:FF:000046">
    <property type="entry name" value="Mannose-1-phosphate guanylyltransferase (GDP)"/>
    <property type="match status" value="1"/>
</dbReference>
<keyword evidence="5" id="KW-0547">Nucleotide-binding</keyword>
<evidence type="ECO:0000256" key="1">
    <source>
        <dbReference type="ARBA" id="ARBA00006115"/>
    </source>
</evidence>
<dbReference type="GO" id="GO:0009298">
    <property type="term" value="P:GDP-mannose biosynthetic process"/>
    <property type="evidence" value="ECO:0007669"/>
    <property type="project" value="TreeGrafter"/>
</dbReference>
<dbReference type="GO" id="GO:0004475">
    <property type="term" value="F:mannose-1-phosphate guanylyltransferase (GTP) activity"/>
    <property type="evidence" value="ECO:0007669"/>
    <property type="project" value="UniProtKB-EC"/>
</dbReference>
<organism evidence="9 10">
    <name type="scientific">Candidatus Avibacteroides avistercoris</name>
    <dbReference type="NCBI Taxonomy" id="2840690"/>
    <lineage>
        <taxon>Bacteria</taxon>
        <taxon>Pseudomonadati</taxon>
        <taxon>Bacteroidota</taxon>
        <taxon>Bacteroidia</taxon>
        <taxon>Bacteroidales</taxon>
        <taxon>Bacteroidaceae</taxon>
        <taxon>Bacteroidaceae incertae sedis</taxon>
        <taxon>Candidatus Avibacteroides</taxon>
    </lineage>
</organism>
<dbReference type="InterPro" id="IPR051161">
    <property type="entry name" value="Mannose-6P_isomerase_type2"/>
</dbReference>
<proteinExistence type="inferred from homology"/>
<name>A0A9D2UHS8_9BACT</name>
<evidence type="ECO:0000256" key="4">
    <source>
        <dbReference type="ARBA" id="ARBA00022695"/>
    </source>
</evidence>
<dbReference type="PANTHER" id="PTHR46390">
    <property type="entry name" value="MANNOSE-1-PHOSPHATE GUANYLYLTRANSFERASE"/>
    <property type="match status" value="1"/>
</dbReference>
<sequence>MNSNNHLVVMAGGVGSRFWPMSTPECPKQFIDVLGVGKTLLQLTVDRFEGCIPKSNIWVVTSASYFDMVKGQLPFVADDHILLEPCMRNTAPCIAYVTWKIKSRYPDAVMAVTAADHLVIDTAEFKRVADKGLAFVAGNDRIMTLGMIPSRPETGYGYIKSNDVFVGEPLKVAEFKEKPDYETAVKYINEGKYYWNAGIFFWDVRTIEAALRANAADIAAVFDSLEQSLYTDREQEAVNAEFPTCRSISIDYAVMEKAPNVYVLPASFGWSDLGTWGSLHNQLDHDGQNNSSVGGNVKFVESSNCIVRMPEGKDVVIQGLDGYIVAESNGSLLICRLQDEQRIKEFSAKLK</sequence>
<dbReference type="EMBL" id="DWUP01000062">
    <property type="protein sequence ID" value="HJD52677.1"/>
    <property type="molecule type" value="Genomic_DNA"/>
</dbReference>
<gene>
    <name evidence="9" type="ORF">IAA93_02985</name>
</gene>
<dbReference type="SUPFAM" id="SSF159283">
    <property type="entry name" value="Guanosine diphospho-D-mannose pyrophosphorylase/mannose-6-phosphate isomerase linker domain"/>
    <property type="match status" value="1"/>
</dbReference>
<dbReference type="SUPFAM" id="SSF53448">
    <property type="entry name" value="Nucleotide-diphospho-sugar transferases"/>
    <property type="match status" value="1"/>
</dbReference>
<dbReference type="GO" id="GO:0005525">
    <property type="term" value="F:GTP binding"/>
    <property type="evidence" value="ECO:0007669"/>
    <property type="project" value="UniProtKB-KW"/>
</dbReference>
<feature type="domain" description="Nucleotidyl transferase" evidence="8">
    <location>
        <begin position="8"/>
        <end position="283"/>
    </location>
</feature>
<evidence type="ECO:0000256" key="7">
    <source>
        <dbReference type="ARBA" id="ARBA00047343"/>
    </source>
</evidence>
<dbReference type="PANTHER" id="PTHR46390:SF1">
    <property type="entry name" value="MANNOSE-1-PHOSPHATE GUANYLYLTRANSFERASE"/>
    <property type="match status" value="1"/>
</dbReference>
<dbReference type="CDD" id="cd02509">
    <property type="entry name" value="GDP-M1P_Guanylyltransferase"/>
    <property type="match status" value="1"/>
</dbReference>
<dbReference type="InterPro" id="IPR049577">
    <property type="entry name" value="GMPP_N"/>
</dbReference>
<reference evidence="9" key="1">
    <citation type="journal article" date="2021" name="PeerJ">
        <title>Extensive microbial diversity within the chicken gut microbiome revealed by metagenomics and culture.</title>
        <authorList>
            <person name="Gilroy R."/>
            <person name="Ravi A."/>
            <person name="Getino M."/>
            <person name="Pursley I."/>
            <person name="Horton D.L."/>
            <person name="Alikhan N.F."/>
            <person name="Baker D."/>
            <person name="Gharbi K."/>
            <person name="Hall N."/>
            <person name="Watson M."/>
            <person name="Adriaenssens E.M."/>
            <person name="Foster-Nyarko E."/>
            <person name="Jarju S."/>
            <person name="Secka A."/>
            <person name="Antonio M."/>
            <person name="Oren A."/>
            <person name="Chaudhuri R.R."/>
            <person name="La Ragione R."/>
            <person name="Hildebrand F."/>
            <person name="Pallen M.J."/>
        </authorList>
    </citation>
    <scope>NUCLEOTIDE SEQUENCE</scope>
    <source>
        <strain evidence="9">MalCec1-1739</strain>
    </source>
</reference>
<dbReference type="InterPro" id="IPR005835">
    <property type="entry name" value="NTP_transferase_dom"/>
</dbReference>
<evidence type="ECO:0000256" key="5">
    <source>
        <dbReference type="ARBA" id="ARBA00022741"/>
    </source>
</evidence>
<dbReference type="AlphaFoldDB" id="A0A9D2UHS8"/>
<evidence type="ECO:0000313" key="10">
    <source>
        <dbReference type="Proteomes" id="UP000787625"/>
    </source>
</evidence>
<accession>A0A9D2UHS8</accession>
<comment type="caution">
    <text evidence="9">The sequence shown here is derived from an EMBL/GenBank/DDBJ whole genome shotgun (WGS) entry which is preliminary data.</text>
</comment>
<evidence type="ECO:0000259" key="8">
    <source>
        <dbReference type="Pfam" id="PF00483"/>
    </source>
</evidence>
<evidence type="ECO:0000256" key="2">
    <source>
        <dbReference type="ARBA" id="ARBA00012387"/>
    </source>
</evidence>
<dbReference type="EC" id="2.7.7.13" evidence="2"/>
<comment type="catalytic activity">
    <reaction evidence="7">
        <text>alpha-D-mannose 1-phosphate + GTP + H(+) = GDP-alpha-D-mannose + diphosphate</text>
        <dbReference type="Rhea" id="RHEA:15229"/>
        <dbReference type="ChEBI" id="CHEBI:15378"/>
        <dbReference type="ChEBI" id="CHEBI:33019"/>
        <dbReference type="ChEBI" id="CHEBI:37565"/>
        <dbReference type="ChEBI" id="CHEBI:57527"/>
        <dbReference type="ChEBI" id="CHEBI:58409"/>
        <dbReference type="EC" id="2.7.7.13"/>
    </reaction>
</comment>
<keyword evidence="3" id="KW-0808">Transferase</keyword>
<reference evidence="9" key="2">
    <citation type="submission" date="2021-04" db="EMBL/GenBank/DDBJ databases">
        <authorList>
            <person name="Gilroy R."/>
        </authorList>
    </citation>
    <scope>NUCLEOTIDE SEQUENCE</scope>
    <source>
        <strain evidence="9">MalCec1-1739</strain>
    </source>
</reference>
<protein>
    <recommendedName>
        <fullName evidence="2">mannose-1-phosphate guanylyltransferase</fullName>
        <ecNumber evidence="2">2.7.7.13</ecNumber>
    </recommendedName>
</protein>
<dbReference type="Pfam" id="PF00483">
    <property type="entry name" value="NTP_transferase"/>
    <property type="match status" value="1"/>
</dbReference>
<evidence type="ECO:0000313" key="9">
    <source>
        <dbReference type="EMBL" id="HJD52677.1"/>
    </source>
</evidence>
<evidence type="ECO:0000256" key="3">
    <source>
        <dbReference type="ARBA" id="ARBA00022679"/>
    </source>
</evidence>